<keyword evidence="6" id="KW-0479">Metal-binding</keyword>
<dbReference type="GO" id="GO:0016567">
    <property type="term" value="P:protein ubiquitination"/>
    <property type="evidence" value="ECO:0007669"/>
    <property type="project" value="InterPro"/>
</dbReference>
<feature type="domain" description="E3 Ubiquitin ligase MUL1-like" evidence="13">
    <location>
        <begin position="134"/>
        <end position="230"/>
    </location>
</feature>
<dbReference type="PANTHER" id="PTHR47355:SF1">
    <property type="entry name" value="E3 UBIQUITIN-PROTEIN LIGASE SPL2"/>
    <property type="match status" value="1"/>
</dbReference>
<evidence type="ECO:0000256" key="8">
    <source>
        <dbReference type="ARBA" id="ARBA00022786"/>
    </source>
</evidence>
<dbReference type="GO" id="GO:0016020">
    <property type="term" value="C:membrane"/>
    <property type="evidence" value="ECO:0007669"/>
    <property type="project" value="UniProtKB-SubCell"/>
</dbReference>
<keyword evidence="11 12" id="KW-0472">Membrane</keyword>
<dbReference type="InterPro" id="IPR044247">
    <property type="entry name" value="SPL2-like"/>
</dbReference>
<keyword evidence="8" id="KW-0833">Ubl conjugation pathway</keyword>
<keyword evidence="7" id="KW-0863">Zinc-finger</keyword>
<gene>
    <name evidence="14" type="ORF">AQUCO_02600020v1</name>
</gene>
<evidence type="ECO:0000313" key="14">
    <source>
        <dbReference type="EMBL" id="PIA39282.1"/>
    </source>
</evidence>
<evidence type="ECO:0000256" key="10">
    <source>
        <dbReference type="ARBA" id="ARBA00022989"/>
    </source>
</evidence>
<dbReference type="InParanoid" id="A0A2G5D703"/>
<evidence type="ECO:0000256" key="11">
    <source>
        <dbReference type="ARBA" id="ARBA00023136"/>
    </source>
</evidence>
<dbReference type="Proteomes" id="UP000230069">
    <property type="component" value="Unassembled WGS sequence"/>
</dbReference>
<feature type="transmembrane region" description="Helical" evidence="12">
    <location>
        <begin position="244"/>
        <end position="265"/>
    </location>
</feature>
<comment type="catalytic activity">
    <reaction evidence="1">
        <text>S-ubiquitinyl-[E2 ubiquitin-conjugating enzyme]-L-cysteine + [acceptor protein]-L-lysine = [E2 ubiquitin-conjugating enzyme]-L-cysteine + N(6)-ubiquitinyl-[acceptor protein]-L-lysine.</text>
        <dbReference type="EC" id="2.3.2.27"/>
    </reaction>
</comment>
<evidence type="ECO:0000256" key="5">
    <source>
        <dbReference type="ARBA" id="ARBA00022692"/>
    </source>
</evidence>
<accession>A0A2G5D703</accession>
<dbReference type="EC" id="2.3.2.27" evidence="3"/>
<dbReference type="GO" id="GO:0008270">
    <property type="term" value="F:zinc ion binding"/>
    <property type="evidence" value="ECO:0007669"/>
    <property type="project" value="UniProtKB-KW"/>
</dbReference>
<evidence type="ECO:0000313" key="15">
    <source>
        <dbReference type="Proteomes" id="UP000230069"/>
    </source>
</evidence>
<keyword evidence="5 12" id="KW-0812">Transmembrane</keyword>
<keyword evidence="10 12" id="KW-1133">Transmembrane helix</keyword>
<keyword evidence="15" id="KW-1185">Reference proteome</keyword>
<organism evidence="14 15">
    <name type="scientific">Aquilegia coerulea</name>
    <name type="common">Rocky mountain columbine</name>
    <dbReference type="NCBI Taxonomy" id="218851"/>
    <lineage>
        <taxon>Eukaryota</taxon>
        <taxon>Viridiplantae</taxon>
        <taxon>Streptophyta</taxon>
        <taxon>Embryophyta</taxon>
        <taxon>Tracheophyta</taxon>
        <taxon>Spermatophyta</taxon>
        <taxon>Magnoliopsida</taxon>
        <taxon>Ranunculales</taxon>
        <taxon>Ranunculaceae</taxon>
        <taxon>Thalictroideae</taxon>
        <taxon>Aquilegia</taxon>
    </lineage>
</organism>
<dbReference type="AlphaFoldDB" id="A0A2G5D703"/>
<evidence type="ECO:0000256" key="4">
    <source>
        <dbReference type="ARBA" id="ARBA00022679"/>
    </source>
</evidence>
<evidence type="ECO:0000256" key="1">
    <source>
        <dbReference type="ARBA" id="ARBA00000900"/>
    </source>
</evidence>
<proteinExistence type="predicted"/>
<reference evidence="14 15" key="1">
    <citation type="submission" date="2017-09" db="EMBL/GenBank/DDBJ databases">
        <title>WGS assembly of Aquilegia coerulea Goldsmith.</title>
        <authorList>
            <person name="Hodges S."/>
            <person name="Kramer E."/>
            <person name="Nordborg M."/>
            <person name="Tomkins J."/>
            <person name="Borevitz J."/>
            <person name="Derieg N."/>
            <person name="Yan J."/>
            <person name="Mihaltcheva S."/>
            <person name="Hayes R.D."/>
            <person name="Rokhsar D."/>
        </authorList>
    </citation>
    <scope>NUCLEOTIDE SEQUENCE [LARGE SCALE GENOMIC DNA]</scope>
    <source>
        <strain evidence="15">cv. Goldsmith</strain>
    </source>
</reference>
<evidence type="ECO:0000256" key="9">
    <source>
        <dbReference type="ARBA" id="ARBA00022833"/>
    </source>
</evidence>
<dbReference type="STRING" id="218851.A0A2G5D703"/>
<evidence type="ECO:0000256" key="6">
    <source>
        <dbReference type="ARBA" id="ARBA00022723"/>
    </source>
</evidence>
<dbReference type="GO" id="GO:0061630">
    <property type="term" value="F:ubiquitin protein ligase activity"/>
    <property type="evidence" value="ECO:0007669"/>
    <property type="project" value="UniProtKB-EC"/>
</dbReference>
<dbReference type="EMBL" id="KZ305043">
    <property type="protein sequence ID" value="PIA39282.1"/>
    <property type="molecule type" value="Genomic_DNA"/>
</dbReference>
<evidence type="ECO:0000256" key="7">
    <source>
        <dbReference type="ARBA" id="ARBA00022771"/>
    </source>
</evidence>
<dbReference type="InterPro" id="IPR022170">
    <property type="entry name" value="MUL1-like"/>
</dbReference>
<evidence type="ECO:0000256" key="3">
    <source>
        <dbReference type="ARBA" id="ARBA00012483"/>
    </source>
</evidence>
<evidence type="ECO:0000256" key="2">
    <source>
        <dbReference type="ARBA" id="ARBA00004141"/>
    </source>
</evidence>
<evidence type="ECO:0000256" key="12">
    <source>
        <dbReference type="SAM" id="Phobius"/>
    </source>
</evidence>
<protein>
    <recommendedName>
        <fullName evidence="3">RING-type E3 ubiquitin transferase</fullName>
        <ecNumber evidence="3">2.3.2.27</ecNumber>
    </recommendedName>
</protein>
<keyword evidence="4" id="KW-0808">Transferase</keyword>
<sequence>MSTDNNNNDMGVLDAVIDISLATLALTLGWKFVRNSISYNQTNTYLSKIRGSKKLSISDLRSFASESDINNNTLVVVRGMIKPLSSNSPLILSEHCGREGVLLRTIKTFKLDIFNSLSTVLPSLNRTVGTIQKIPLVLVENDKSNSPSVVINMEGLGSHNVDLTEVCNYVQPTFTKFLGIKFSGVTQVEEEMLLLGKRITAFGNVSVSEDGILEIKACKDFIYFLADITKLDAEMDLFFERLIFMWWKTFHVTFFLGLLVLIVLLRRNRSHSKPWFQRFYSWLRHRKQQGTD</sequence>
<dbReference type="Pfam" id="PF12483">
    <property type="entry name" value="GIDE"/>
    <property type="match status" value="1"/>
</dbReference>
<dbReference type="OrthoDB" id="10477265at2759"/>
<keyword evidence="9" id="KW-0862">Zinc</keyword>
<evidence type="ECO:0000259" key="13">
    <source>
        <dbReference type="Pfam" id="PF12483"/>
    </source>
</evidence>
<dbReference type="PANTHER" id="PTHR47355">
    <property type="entry name" value="E3 UBIQUITIN-PROTEIN LIGASE SPL2"/>
    <property type="match status" value="1"/>
</dbReference>
<name>A0A2G5D703_AQUCA</name>
<comment type="subcellular location">
    <subcellularLocation>
        <location evidence="2">Membrane</location>
        <topology evidence="2">Multi-pass membrane protein</topology>
    </subcellularLocation>
</comment>